<feature type="domain" description="Restriction endonuclease type II EcoRII N-terminal" evidence="1">
    <location>
        <begin position="5"/>
        <end position="88"/>
    </location>
</feature>
<evidence type="ECO:0000259" key="1">
    <source>
        <dbReference type="Pfam" id="PF09217"/>
    </source>
</evidence>
<protein>
    <submittedName>
        <fullName evidence="2">EcoRII N-terminal effector-binding domain-containing protein</fullName>
    </submittedName>
</protein>
<proteinExistence type="predicted"/>
<dbReference type="EMBL" id="JARXIC010000058">
    <property type="protein sequence ID" value="MDQ8196277.1"/>
    <property type="molecule type" value="Genomic_DNA"/>
</dbReference>
<evidence type="ECO:0000313" key="3">
    <source>
        <dbReference type="Proteomes" id="UP001243717"/>
    </source>
</evidence>
<evidence type="ECO:0000313" key="2">
    <source>
        <dbReference type="EMBL" id="MDQ8196277.1"/>
    </source>
</evidence>
<reference evidence="2 3" key="1">
    <citation type="submission" date="2023-04" db="EMBL/GenBank/DDBJ databases">
        <title>A novel bacteria isolated from coastal sediment.</title>
        <authorList>
            <person name="Liu X.-J."/>
            <person name="Du Z.-J."/>
        </authorList>
    </citation>
    <scope>NUCLEOTIDE SEQUENCE [LARGE SCALE GENOMIC DNA]</scope>
    <source>
        <strain evidence="2 3">SDUM461004</strain>
    </source>
</reference>
<keyword evidence="3" id="KW-1185">Reference proteome</keyword>
<accession>A0ABU1AN99</accession>
<dbReference type="InterPro" id="IPR023372">
    <property type="entry name" value="Rest_endonuc_II_EcoRII_N"/>
</dbReference>
<dbReference type="InterPro" id="IPR015300">
    <property type="entry name" value="DNA-bd_pseudobarrel_sf"/>
</dbReference>
<dbReference type="Gene3D" id="2.40.330.10">
    <property type="entry name" value="DNA-binding pseudobarrel domain"/>
    <property type="match status" value="1"/>
</dbReference>
<gene>
    <name evidence="2" type="ORF">QEH59_17715</name>
</gene>
<organism evidence="2 3">
    <name type="scientific">Thalassobacterium sedimentorum</name>
    <dbReference type="NCBI Taxonomy" id="3041258"/>
    <lineage>
        <taxon>Bacteria</taxon>
        <taxon>Pseudomonadati</taxon>
        <taxon>Verrucomicrobiota</taxon>
        <taxon>Opitutia</taxon>
        <taxon>Puniceicoccales</taxon>
        <taxon>Coraliomargaritaceae</taxon>
        <taxon>Thalassobacterium</taxon>
    </lineage>
</organism>
<comment type="caution">
    <text evidence="2">The sequence shown here is derived from an EMBL/GenBank/DDBJ whole genome shotgun (WGS) entry which is preliminary data.</text>
</comment>
<sequence length="147" mass="17113">MKESYAKELTRNDLGITGSHQAGICVPRKDKGLIEFFPHLSTKEFNPDVWIQCVDAKGKNWKMRYVYYNGKIHGVNTRNEYRITYMTKFFRVWGAAEGCSVVFTATDDPNKFFIQIEKPRNLIDNQYKGEVKDKASKVVLTAWRKVH</sequence>
<dbReference type="RefSeq" id="WP_308986713.1">
    <property type="nucleotide sequence ID" value="NZ_JARXIC010000058.1"/>
</dbReference>
<name>A0ABU1AN99_9BACT</name>
<dbReference type="Pfam" id="PF09217">
    <property type="entry name" value="EcoRII-N"/>
    <property type="match status" value="1"/>
</dbReference>
<dbReference type="Proteomes" id="UP001243717">
    <property type="component" value="Unassembled WGS sequence"/>
</dbReference>
<dbReference type="SUPFAM" id="SSF101936">
    <property type="entry name" value="DNA-binding pseudobarrel domain"/>
    <property type="match status" value="1"/>
</dbReference>